<reference evidence="1" key="1">
    <citation type="journal article" date="2023" name="IMA Fungus">
        <title>Comparative genomic study of the Penicillium genus elucidates a diverse pangenome and 15 lateral gene transfer events.</title>
        <authorList>
            <person name="Petersen C."/>
            <person name="Sorensen T."/>
            <person name="Nielsen M.R."/>
            <person name="Sondergaard T.E."/>
            <person name="Sorensen J.L."/>
            <person name="Fitzpatrick D.A."/>
            <person name="Frisvad J.C."/>
            <person name="Nielsen K.L."/>
        </authorList>
    </citation>
    <scope>NUCLEOTIDE SEQUENCE</scope>
    <source>
        <strain evidence="1">IBT 17514</strain>
    </source>
</reference>
<accession>A0AAD6MXB3</accession>
<organism evidence="1 2">
    <name type="scientific">Penicillium malachiteum</name>
    <dbReference type="NCBI Taxonomy" id="1324776"/>
    <lineage>
        <taxon>Eukaryota</taxon>
        <taxon>Fungi</taxon>
        <taxon>Dikarya</taxon>
        <taxon>Ascomycota</taxon>
        <taxon>Pezizomycotina</taxon>
        <taxon>Eurotiomycetes</taxon>
        <taxon>Eurotiomycetidae</taxon>
        <taxon>Eurotiales</taxon>
        <taxon>Aspergillaceae</taxon>
        <taxon>Penicillium</taxon>
    </lineage>
</organism>
<evidence type="ECO:0000313" key="2">
    <source>
        <dbReference type="Proteomes" id="UP001215712"/>
    </source>
</evidence>
<comment type="caution">
    <text evidence="1">The sequence shown here is derived from an EMBL/GenBank/DDBJ whole genome shotgun (WGS) entry which is preliminary data.</text>
</comment>
<name>A0AAD6MXB3_9EURO</name>
<protein>
    <submittedName>
        <fullName evidence="1">Uncharacterized protein</fullName>
    </submittedName>
</protein>
<sequence length="149" mass="16888">MTDPSLLEPYNEETIVSQITTIYTLLHKLSYYNPPGDDNPYGEVIFPPAGGHAINEELCHELHIAPEVVSLMKKIPYTFHGSNKPFLSQSRAFEFIFDEEIQGGRDPQNAPVSLYDELRLDFLKPWEIALTCWMHADDGTSVIMNTKSS</sequence>
<dbReference type="EMBL" id="JAQJAN010000005">
    <property type="protein sequence ID" value="KAJ5728414.1"/>
    <property type="molecule type" value="Genomic_DNA"/>
</dbReference>
<dbReference type="AlphaFoldDB" id="A0AAD6MXB3"/>
<reference evidence="1" key="2">
    <citation type="submission" date="2023-01" db="EMBL/GenBank/DDBJ databases">
        <authorList>
            <person name="Petersen C."/>
        </authorList>
    </citation>
    <scope>NUCLEOTIDE SEQUENCE</scope>
    <source>
        <strain evidence="1">IBT 17514</strain>
    </source>
</reference>
<dbReference type="Proteomes" id="UP001215712">
    <property type="component" value="Unassembled WGS sequence"/>
</dbReference>
<evidence type="ECO:0000313" key="1">
    <source>
        <dbReference type="EMBL" id="KAJ5728414.1"/>
    </source>
</evidence>
<gene>
    <name evidence="1" type="ORF">N7493_004744</name>
</gene>
<proteinExistence type="predicted"/>
<keyword evidence="2" id="KW-1185">Reference proteome</keyword>